<dbReference type="InterPro" id="IPR012001">
    <property type="entry name" value="Thiamin_PyroP_enz_TPP-bd_dom"/>
</dbReference>
<evidence type="ECO:0000313" key="6">
    <source>
        <dbReference type="EMBL" id="GAA4781486.1"/>
    </source>
</evidence>
<dbReference type="CDD" id="cd03371">
    <property type="entry name" value="TPP_PpyrDC"/>
    <property type="match status" value="1"/>
</dbReference>
<dbReference type="InterPro" id="IPR017684">
    <property type="entry name" value="Phosphono-pyrv_decarboxylase"/>
</dbReference>
<dbReference type="EMBL" id="BAABIQ010000003">
    <property type="protein sequence ID" value="GAA4781486.1"/>
    <property type="molecule type" value="Genomic_DNA"/>
</dbReference>
<evidence type="ECO:0000256" key="2">
    <source>
        <dbReference type="ARBA" id="ARBA00023052"/>
    </source>
</evidence>
<dbReference type="InterPro" id="IPR011766">
    <property type="entry name" value="TPP_enzyme_TPP-bd"/>
</dbReference>
<proteinExistence type="predicted"/>
<dbReference type="PANTHER" id="PTHR42818">
    <property type="entry name" value="SULFOPYRUVATE DECARBOXYLASE SUBUNIT ALPHA"/>
    <property type="match status" value="1"/>
</dbReference>
<keyword evidence="1" id="KW-0210">Decarboxylase</keyword>
<dbReference type="SUPFAM" id="SSF52518">
    <property type="entry name" value="Thiamin diphosphate-binding fold (THDP-binding)"/>
    <property type="match status" value="2"/>
</dbReference>
<name>A0ABP9AI93_9SPHI</name>
<keyword evidence="3" id="KW-0456">Lyase</keyword>
<dbReference type="Pfam" id="PF02775">
    <property type="entry name" value="TPP_enzyme_C"/>
    <property type="match status" value="1"/>
</dbReference>
<keyword evidence="2" id="KW-0786">Thiamine pyrophosphate</keyword>
<keyword evidence="7" id="KW-1185">Reference proteome</keyword>
<dbReference type="CDD" id="cd07035">
    <property type="entry name" value="TPP_PYR_POX_like"/>
    <property type="match status" value="1"/>
</dbReference>
<feature type="domain" description="Thiamine pyrophosphate enzyme TPP-binding" evidence="4">
    <location>
        <begin position="216"/>
        <end position="345"/>
    </location>
</feature>
<organism evidence="6 7">
    <name type="scientific">Olivibacter ginsenosidimutans</name>
    <dbReference type="NCBI Taxonomy" id="1176537"/>
    <lineage>
        <taxon>Bacteria</taxon>
        <taxon>Pseudomonadati</taxon>
        <taxon>Bacteroidota</taxon>
        <taxon>Sphingobacteriia</taxon>
        <taxon>Sphingobacteriales</taxon>
        <taxon>Sphingobacteriaceae</taxon>
        <taxon>Olivibacter</taxon>
    </lineage>
</organism>
<dbReference type="Proteomes" id="UP001501411">
    <property type="component" value="Unassembled WGS sequence"/>
</dbReference>
<dbReference type="InterPro" id="IPR051818">
    <property type="entry name" value="TPP_dependent_decarboxylase"/>
</dbReference>
<dbReference type="NCBIfam" id="TIGR03297">
    <property type="entry name" value="Ppyr-DeCO2ase"/>
    <property type="match status" value="1"/>
</dbReference>
<evidence type="ECO:0000256" key="1">
    <source>
        <dbReference type="ARBA" id="ARBA00022793"/>
    </source>
</evidence>
<sequence length="381" mass="41564">MINCQTFLNQLQSLGIHFYTGVPDSLLKDIGAYIADYARASEHIIAANEGGAIALAAGYHLATGKIGLVYLQNSGLGNVVNPLLSLADQEVYSIPMLLMVGWRGEPGRKDEPQHIKQGRVQQALLDAMEIPYRIIDADSALSINQVLEELLALAIQQQCPVALVVKAGTFESYTLQHDSKTNYPLSREQAINEVLQQLGTFDVIVSTTGKTSRELFELRQRQQQSSQRDFLTVGSMGHASQIALGIALYTKKRVYCLDGDGAILMHMGSLAITGFSNAKNLCHIVFNNGAHDSVGGQPTLGFAVDFPAIARASGYKNAYCALTAEEIQVALKTIRETEGPNFLEIRVNKGSRSNLGRPTSSPIANKLTFMEFLKDDEGLYR</sequence>
<gene>
    <name evidence="6" type="primary">aepY</name>
    <name evidence="6" type="ORF">GCM10023231_06290</name>
</gene>
<feature type="domain" description="Thiamine pyrophosphate enzyme N-terminal TPP-binding" evidence="5">
    <location>
        <begin position="7"/>
        <end position="121"/>
    </location>
</feature>
<dbReference type="RefSeq" id="WP_345230244.1">
    <property type="nucleotide sequence ID" value="NZ_BAABIQ010000003.1"/>
</dbReference>
<reference evidence="7" key="1">
    <citation type="journal article" date="2019" name="Int. J. Syst. Evol. Microbiol.">
        <title>The Global Catalogue of Microorganisms (GCM) 10K type strain sequencing project: providing services to taxonomists for standard genome sequencing and annotation.</title>
        <authorList>
            <consortium name="The Broad Institute Genomics Platform"/>
            <consortium name="The Broad Institute Genome Sequencing Center for Infectious Disease"/>
            <person name="Wu L."/>
            <person name="Ma J."/>
        </authorList>
    </citation>
    <scope>NUCLEOTIDE SEQUENCE [LARGE SCALE GENOMIC DNA]</scope>
    <source>
        <strain evidence="7">JCM 18200</strain>
    </source>
</reference>
<dbReference type="PANTHER" id="PTHR42818:SF1">
    <property type="entry name" value="SULFOPYRUVATE DECARBOXYLASE"/>
    <property type="match status" value="1"/>
</dbReference>
<dbReference type="InterPro" id="IPR029061">
    <property type="entry name" value="THDP-binding"/>
</dbReference>
<protein>
    <submittedName>
        <fullName evidence="6">Phosphonopyruvate decarboxylase</fullName>
    </submittedName>
</protein>
<evidence type="ECO:0000259" key="4">
    <source>
        <dbReference type="Pfam" id="PF02775"/>
    </source>
</evidence>
<evidence type="ECO:0000256" key="3">
    <source>
        <dbReference type="ARBA" id="ARBA00023239"/>
    </source>
</evidence>
<accession>A0ABP9AI93</accession>
<comment type="caution">
    <text evidence="6">The sequence shown here is derived from an EMBL/GenBank/DDBJ whole genome shotgun (WGS) entry which is preliminary data.</text>
</comment>
<evidence type="ECO:0000259" key="5">
    <source>
        <dbReference type="Pfam" id="PF02776"/>
    </source>
</evidence>
<evidence type="ECO:0000313" key="7">
    <source>
        <dbReference type="Proteomes" id="UP001501411"/>
    </source>
</evidence>
<dbReference type="Pfam" id="PF02776">
    <property type="entry name" value="TPP_enzyme_N"/>
    <property type="match status" value="1"/>
</dbReference>
<dbReference type="Gene3D" id="3.40.50.970">
    <property type="match status" value="2"/>
</dbReference>